<evidence type="ECO:0000313" key="9">
    <source>
        <dbReference type="Proteomes" id="UP000697998"/>
    </source>
</evidence>
<dbReference type="SMART" id="SM00267">
    <property type="entry name" value="GGDEF"/>
    <property type="match status" value="1"/>
</dbReference>
<comment type="caution">
    <text evidence="8">The sequence shown here is derived from an EMBL/GenBank/DDBJ whole genome shotgun (WGS) entry which is preliminary data.</text>
</comment>
<dbReference type="SMART" id="SM00052">
    <property type="entry name" value="EAL"/>
    <property type="match status" value="1"/>
</dbReference>
<evidence type="ECO:0000259" key="6">
    <source>
        <dbReference type="PROSITE" id="PS50885"/>
    </source>
</evidence>
<feature type="domain" description="PAS" evidence="3">
    <location>
        <begin position="664"/>
        <end position="710"/>
    </location>
</feature>
<dbReference type="GO" id="GO:0071732">
    <property type="term" value="P:cellular response to nitric oxide"/>
    <property type="evidence" value="ECO:0007669"/>
    <property type="project" value="UniProtKB-ARBA"/>
</dbReference>
<feature type="transmembrane region" description="Helical" evidence="2">
    <location>
        <begin position="7"/>
        <end position="33"/>
    </location>
</feature>
<dbReference type="Gene3D" id="3.30.70.270">
    <property type="match status" value="1"/>
</dbReference>
<dbReference type="Pfam" id="PF00990">
    <property type="entry name" value="GGDEF"/>
    <property type="match status" value="1"/>
</dbReference>
<dbReference type="GO" id="GO:0007165">
    <property type="term" value="P:signal transduction"/>
    <property type="evidence" value="ECO:0007669"/>
    <property type="project" value="InterPro"/>
</dbReference>
<dbReference type="CDD" id="cd00130">
    <property type="entry name" value="PAS"/>
    <property type="match status" value="2"/>
</dbReference>
<dbReference type="FunFam" id="3.30.70.270:FF:000001">
    <property type="entry name" value="Diguanylate cyclase domain protein"/>
    <property type="match status" value="1"/>
</dbReference>
<evidence type="ECO:0000259" key="7">
    <source>
        <dbReference type="PROSITE" id="PS50887"/>
    </source>
</evidence>
<dbReference type="PROSITE" id="PS50112">
    <property type="entry name" value="PAS"/>
    <property type="match status" value="2"/>
</dbReference>
<dbReference type="InterPro" id="IPR001610">
    <property type="entry name" value="PAC"/>
</dbReference>
<proteinExistence type="predicted"/>
<dbReference type="FunFam" id="3.20.20.450:FF:000001">
    <property type="entry name" value="Cyclic di-GMP phosphodiesterase yahA"/>
    <property type="match status" value="1"/>
</dbReference>
<dbReference type="Gene3D" id="6.10.340.10">
    <property type="match status" value="1"/>
</dbReference>
<dbReference type="PROSITE" id="PS50113">
    <property type="entry name" value="PAC"/>
    <property type="match status" value="1"/>
</dbReference>
<dbReference type="NCBIfam" id="TIGR00229">
    <property type="entry name" value="sensory_box"/>
    <property type="match status" value="2"/>
</dbReference>
<dbReference type="SUPFAM" id="SSF55785">
    <property type="entry name" value="PYP-like sensor domain (PAS domain)"/>
    <property type="match status" value="2"/>
</dbReference>
<feature type="domain" description="EAL" evidence="5">
    <location>
        <begin position="963"/>
        <end position="1217"/>
    </location>
</feature>
<keyword evidence="2" id="KW-0472">Membrane</keyword>
<dbReference type="SUPFAM" id="SSF55073">
    <property type="entry name" value="Nucleotide cyclase"/>
    <property type="match status" value="1"/>
</dbReference>
<dbReference type="InterPro" id="IPR000160">
    <property type="entry name" value="GGDEF_dom"/>
</dbReference>
<dbReference type="InterPro" id="IPR035919">
    <property type="entry name" value="EAL_sf"/>
</dbReference>
<dbReference type="CDD" id="cd01949">
    <property type="entry name" value="GGDEF"/>
    <property type="match status" value="1"/>
</dbReference>
<dbReference type="Pfam" id="PF00672">
    <property type="entry name" value="HAMP"/>
    <property type="match status" value="1"/>
</dbReference>
<feature type="domain" description="GGDEF" evidence="7">
    <location>
        <begin position="821"/>
        <end position="954"/>
    </location>
</feature>
<dbReference type="InterPro" id="IPR043128">
    <property type="entry name" value="Rev_trsase/Diguanyl_cyclase"/>
</dbReference>
<dbReference type="PROSITE" id="PS50883">
    <property type="entry name" value="EAL"/>
    <property type="match status" value="1"/>
</dbReference>
<organism evidence="8 9">
    <name type="scientific">Candidatus Accumulibacter proximus</name>
    <dbReference type="NCBI Taxonomy" id="2954385"/>
    <lineage>
        <taxon>Bacteria</taxon>
        <taxon>Pseudomonadati</taxon>
        <taxon>Pseudomonadota</taxon>
        <taxon>Betaproteobacteria</taxon>
        <taxon>Candidatus Accumulibacter</taxon>
    </lineage>
</organism>
<dbReference type="GO" id="GO:0071111">
    <property type="term" value="F:cyclic-guanylate-specific phosphodiesterase activity"/>
    <property type="evidence" value="ECO:0007669"/>
    <property type="project" value="UniProtKB-EC"/>
</dbReference>
<dbReference type="EMBL" id="JADJMH010000014">
    <property type="protein sequence ID" value="MBK7675918.1"/>
    <property type="molecule type" value="Genomic_DNA"/>
</dbReference>
<accession>A0A935PYV5</accession>
<dbReference type="InterPro" id="IPR029787">
    <property type="entry name" value="Nucleotide_cyclase"/>
</dbReference>
<dbReference type="Pfam" id="PF13185">
    <property type="entry name" value="GAF_2"/>
    <property type="match status" value="1"/>
</dbReference>
<dbReference type="GO" id="GO:0016020">
    <property type="term" value="C:membrane"/>
    <property type="evidence" value="ECO:0007669"/>
    <property type="project" value="InterPro"/>
</dbReference>
<gene>
    <name evidence="8" type="ORF">IPJ27_14845</name>
</gene>
<dbReference type="InterPro" id="IPR052155">
    <property type="entry name" value="Biofilm_reg_signaling"/>
</dbReference>
<dbReference type="PANTHER" id="PTHR44757">
    <property type="entry name" value="DIGUANYLATE CYCLASE DGCP"/>
    <property type="match status" value="1"/>
</dbReference>
<dbReference type="Pfam" id="PF13426">
    <property type="entry name" value="PAS_9"/>
    <property type="match status" value="2"/>
</dbReference>
<sequence length="1245" mass="136940">MARSLRFWLTLGLSAVVGVAIVAVVAVLLGVLLPRLNDQVENSNRTLGVALSRQVDDFLRGSAAALERVAAEIDAQPDSTPERTRVIIDTLTHAHAPLDALYVLDASARVVDVGLPLERRQRRDELLGLDFSARGFVKAVRPAGSVLWSDSYLSQRGKIVVAATVPLRGKAALTTPERWTLVGEIDLERLSDHIAELGEAATVLPIILDRLGQVVAHPDAGAATRQENLGYLPLVQAGLAGRFATERFSLAGREYIGTVTPIGASGWLTLVAQPTESAFATMHSTLQAIAAGVAAAFALALLSAYLYGRALVRRVADFSRHVQAIADGDYAAPLPSSRALELANLALSMRRMANAILDREVALADSEERYRALFSDAPLAYQSIDAASLRLVEVNDAWLALLAYRRDEVIGRPITDFLDQRSLPILVETFPKFITDGRIDELMCDLRQKNGKVLTVLINGRIHRGPQGQARTHCILTDITERQRLEQARLQAEALLRHQAERALAMLELPKAAEQMDEAAFLQHGLEVAERLTGSQTSFLCFVNPDQRTFESITWSRDPCRGNPTAPADPLATAALQGIWAEALEQRGAILCDQPPAGLEGLWPAAGAGIERLISVPVIEGGVGRMLLGVGNKAEPYCEHETETARLIGQDIWRIVNQRRAEDAQRLAASVFSASTSGICIAAADQRIVSINPALTAITGYSSDEIIGQTPKLFSSGRQRIAFYREMWNCISVRGVWRGEIWNRRKNGEVFPAWLTITAVRNGDGVVTHYIGSFYDITERKRSEEHINFLAHHDPLTRLPNRTLLDNRIRQAIARSRCNDDHTAVFFLDLDRFKLINDTLGHDTGDRLLARIAELLTEVLRETETVARLGGDEFIIVVPGLTDVTSAATLAGKVLEVVSSPQIIDERPLHVTPSIGISVYPDDGEDASTLLRNADTAMYHAKERGRNNFQFFTPAMNRVIQERAAIEHDLHSAVERDQFELFYQPQVNCRSGDVTGMEALLRWRHPQRGLISPDRFIPIAEETGLIVGIGEWVLRAACRQARCWRDAGHTDLRIGVNLSARQLQQTDLCEQIVTTLATWQLPPSTLELELTESMLMADTVTATALLHSLAELGIRMTIDDFGTGYSSLAYLKRFPVARLKIDRSFVRDLTTDANDAAIVRAIVAMADSLKMEVIAEGVETVAQLHFLESHGCPEVQGYLFSRPRPAAEFDCFRFDLPPTATDSAAVVKTESPYALLPTPFLPHGE</sequence>
<dbReference type="PROSITE" id="PS50887">
    <property type="entry name" value="GGDEF"/>
    <property type="match status" value="1"/>
</dbReference>
<dbReference type="Proteomes" id="UP000697998">
    <property type="component" value="Unassembled WGS sequence"/>
</dbReference>
<dbReference type="InterPro" id="IPR000700">
    <property type="entry name" value="PAS-assoc_C"/>
</dbReference>
<evidence type="ECO:0000313" key="8">
    <source>
        <dbReference type="EMBL" id="MBK7675918.1"/>
    </source>
</evidence>
<dbReference type="Pfam" id="PF00563">
    <property type="entry name" value="EAL"/>
    <property type="match status" value="1"/>
</dbReference>
<evidence type="ECO:0000256" key="2">
    <source>
        <dbReference type="SAM" id="Phobius"/>
    </source>
</evidence>
<dbReference type="SMART" id="SM00091">
    <property type="entry name" value="PAS"/>
    <property type="match status" value="2"/>
</dbReference>
<dbReference type="SMART" id="SM00086">
    <property type="entry name" value="PAC"/>
    <property type="match status" value="2"/>
</dbReference>
<dbReference type="Gene3D" id="3.20.20.450">
    <property type="entry name" value="EAL domain"/>
    <property type="match status" value="1"/>
</dbReference>
<dbReference type="InterPro" id="IPR035965">
    <property type="entry name" value="PAS-like_dom_sf"/>
</dbReference>
<dbReference type="InterPro" id="IPR003018">
    <property type="entry name" value="GAF"/>
</dbReference>
<protein>
    <submittedName>
        <fullName evidence="8">EAL domain-containing protein</fullName>
    </submittedName>
</protein>
<dbReference type="SUPFAM" id="SSF55781">
    <property type="entry name" value="GAF domain-like"/>
    <property type="match status" value="1"/>
</dbReference>
<dbReference type="InterPro" id="IPR000014">
    <property type="entry name" value="PAS"/>
</dbReference>
<feature type="domain" description="PAS" evidence="3">
    <location>
        <begin position="366"/>
        <end position="437"/>
    </location>
</feature>
<keyword evidence="2" id="KW-1133">Transmembrane helix</keyword>
<dbReference type="PANTHER" id="PTHR44757:SF2">
    <property type="entry name" value="BIOFILM ARCHITECTURE MAINTENANCE PROTEIN MBAA"/>
    <property type="match status" value="1"/>
</dbReference>
<dbReference type="Gene3D" id="3.30.450.20">
    <property type="entry name" value="PAS domain"/>
    <property type="match status" value="3"/>
</dbReference>
<dbReference type="AlphaFoldDB" id="A0A935PYV5"/>
<reference evidence="8 9" key="1">
    <citation type="submission" date="2020-10" db="EMBL/GenBank/DDBJ databases">
        <title>Connecting structure to function with the recovery of over 1000 high-quality activated sludge metagenome-assembled genomes encoding full-length rRNA genes using long-read sequencing.</title>
        <authorList>
            <person name="Singleton C.M."/>
            <person name="Petriglieri F."/>
            <person name="Kristensen J.M."/>
            <person name="Kirkegaard R.H."/>
            <person name="Michaelsen T.Y."/>
            <person name="Andersen M.H."/>
            <person name="Karst S.M."/>
            <person name="Dueholm M.S."/>
            <person name="Nielsen P.H."/>
            <person name="Albertsen M."/>
        </authorList>
    </citation>
    <scope>NUCLEOTIDE SEQUENCE [LARGE SCALE GENOMIC DNA]</scope>
    <source>
        <strain evidence="8">EsbW_18-Q3-R4-48_BATAC.285</strain>
    </source>
</reference>
<evidence type="ECO:0000256" key="1">
    <source>
        <dbReference type="ARBA" id="ARBA00051114"/>
    </source>
</evidence>
<evidence type="ECO:0000259" key="5">
    <source>
        <dbReference type="PROSITE" id="PS50883"/>
    </source>
</evidence>
<dbReference type="CDD" id="cd06225">
    <property type="entry name" value="HAMP"/>
    <property type="match status" value="1"/>
</dbReference>
<feature type="domain" description="PAC" evidence="4">
    <location>
        <begin position="737"/>
        <end position="789"/>
    </location>
</feature>
<name>A0A935PYV5_9PROT</name>
<dbReference type="PROSITE" id="PS50885">
    <property type="entry name" value="HAMP"/>
    <property type="match status" value="1"/>
</dbReference>
<evidence type="ECO:0000259" key="4">
    <source>
        <dbReference type="PROSITE" id="PS50113"/>
    </source>
</evidence>
<keyword evidence="2" id="KW-0812">Transmembrane</keyword>
<dbReference type="SUPFAM" id="SSF141868">
    <property type="entry name" value="EAL domain-like"/>
    <property type="match status" value="1"/>
</dbReference>
<evidence type="ECO:0000259" key="3">
    <source>
        <dbReference type="PROSITE" id="PS50112"/>
    </source>
</evidence>
<dbReference type="SMART" id="SM00304">
    <property type="entry name" value="HAMP"/>
    <property type="match status" value="1"/>
</dbReference>
<comment type="catalytic activity">
    <reaction evidence="1">
        <text>3',3'-c-di-GMP + H2O = 5'-phosphoguanylyl(3'-&gt;5')guanosine + H(+)</text>
        <dbReference type="Rhea" id="RHEA:24902"/>
        <dbReference type="ChEBI" id="CHEBI:15377"/>
        <dbReference type="ChEBI" id="CHEBI:15378"/>
        <dbReference type="ChEBI" id="CHEBI:58754"/>
        <dbReference type="ChEBI" id="CHEBI:58805"/>
        <dbReference type="EC" id="3.1.4.52"/>
    </reaction>
    <physiologicalReaction direction="left-to-right" evidence="1">
        <dbReference type="Rhea" id="RHEA:24903"/>
    </physiologicalReaction>
</comment>
<dbReference type="CDD" id="cd01948">
    <property type="entry name" value="EAL"/>
    <property type="match status" value="1"/>
</dbReference>
<dbReference type="InterPro" id="IPR001633">
    <property type="entry name" value="EAL_dom"/>
</dbReference>
<feature type="domain" description="HAMP" evidence="6">
    <location>
        <begin position="309"/>
        <end position="361"/>
    </location>
</feature>
<dbReference type="InterPro" id="IPR003660">
    <property type="entry name" value="HAMP_dom"/>
</dbReference>
<dbReference type="NCBIfam" id="TIGR00254">
    <property type="entry name" value="GGDEF"/>
    <property type="match status" value="1"/>
</dbReference>